<accession>K8YBS3</accession>
<gene>
    <name evidence="1" type="ORF">LSS_04551</name>
</gene>
<proteinExistence type="predicted"/>
<name>K8YBS3_9LEPT</name>
<dbReference type="PATRIC" id="fig|758847.3.peg.953"/>
<evidence type="ECO:0000313" key="1">
    <source>
        <dbReference type="EMBL" id="EKT87882.1"/>
    </source>
</evidence>
<dbReference type="EMBL" id="CP006694">
    <property type="protein sequence ID" value="EKT87882.1"/>
    <property type="molecule type" value="Genomic_DNA"/>
</dbReference>
<sequence>MNYSEKSSDTFRGRIFFRAYLEMCFKCISNRERNVLFDLFQE</sequence>
<dbReference type="KEGG" id="lst:LSS_04551"/>
<reference evidence="1 2" key="2">
    <citation type="journal article" date="2014" name="Emerg. Microbes Infect.">
        <title>Potential impact on kidney infection: a whole-genome analysis of Leptospira santarosai serovar Shermani.</title>
        <authorList>
            <person name="Chou L.F."/>
            <person name="Chen T.W."/>
            <person name="Ko Y.C."/>
            <person name="Pan M.J."/>
            <person name="Tian Y.C."/>
            <person name="Chiu C.H."/>
            <person name="Tang P."/>
            <person name="Hung C.C."/>
            <person name="Yang C.W."/>
        </authorList>
    </citation>
    <scope>NUCLEOTIDE SEQUENCE</scope>
    <source>
        <strain evidence="1 2">LT 821</strain>
    </source>
</reference>
<dbReference type="Proteomes" id="UP000035800">
    <property type="component" value="Chromosome I"/>
</dbReference>
<protein>
    <submittedName>
        <fullName evidence="1">Uncharacterized protein</fullName>
    </submittedName>
</protein>
<evidence type="ECO:0000313" key="2">
    <source>
        <dbReference type="Proteomes" id="UP000035800"/>
    </source>
</evidence>
<reference evidence="1 2" key="1">
    <citation type="journal article" date="2012" name="Gene">
        <title>Sequence of Leptospira santarosai serovar Shermani genome and prediction of virulence-associated genes.</title>
        <authorList>
            <person name="Chou L.F."/>
            <person name="Chen Y.T."/>
            <person name="Lu C.W."/>
            <person name="Ko Y.C."/>
            <person name="Tang C.Y."/>
            <person name="Pan M.J."/>
            <person name="Tian Y.C."/>
            <person name="Chiu C.H."/>
            <person name="Hung C.C."/>
            <person name="Yang C.W."/>
        </authorList>
    </citation>
    <scope>NUCLEOTIDE SEQUENCE [LARGE SCALE GENOMIC DNA]</scope>
    <source>
        <strain evidence="1">LT 821</strain>
    </source>
</reference>
<dbReference type="AlphaFoldDB" id="K8YBS3"/>
<dbReference type="STRING" id="758847.LSS_04551"/>
<organism evidence="1 2">
    <name type="scientific">Leptospira santarosai serovar Shermani str. LT 821</name>
    <dbReference type="NCBI Taxonomy" id="758847"/>
    <lineage>
        <taxon>Bacteria</taxon>
        <taxon>Pseudomonadati</taxon>
        <taxon>Spirochaetota</taxon>
        <taxon>Spirochaetia</taxon>
        <taxon>Leptospirales</taxon>
        <taxon>Leptospiraceae</taxon>
        <taxon>Leptospira</taxon>
    </lineage>
</organism>